<dbReference type="OrthoDB" id="458740at2"/>
<gene>
    <name evidence="3" type="ordered locus">Pro_0973</name>
</gene>
<keyword evidence="1" id="KW-1133">Transmembrane helix</keyword>
<proteinExistence type="predicted"/>
<evidence type="ECO:0008006" key="5">
    <source>
        <dbReference type="Google" id="ProtNLM"/>
    </source>
</evidence>
<evidence type="ECO:0000256" key="2">
    <source>
        <dbReference type="SAM" id="SignalP"/>
    </source>
</evidence>
<dbReference type="EMBL" id="AE017126">
    <property type="protein sequence ID" value="AAQ00018.1"/>
    <property type="molecule type" value="Genomic_DNA"/>
</dbReference>
<feature type="chain" id="PRO_5004292453" description="Fusion glycoprotein F0" evidence="2">
    <location>
        <begin position="28"/>
        <end position="103"/>
    </location>
</feature>
<organism evidence="3 4">
    <name type="scientific">Prochlorococcus marinus (strain SARG / CCMP1375 / SS120)</name>
    <dbReference type="NCBI Taxonomy" id="167539"/>
    <lineage>
        <taxon>Bacteria</taxon>
        <taxon>Bacillati</taxon>
        <taxon>Cyanobacteriota</taxon>
        <taxon>Cyanophyceae</taxon>
        <taxon>Synechococcales</taxon>
        <taxon>Prochlorococcaceae</taxon>
        <taxon>Prochlorococcus</taxon>
    </lineage>
</organism>
<keyword evidence="1" id="KW-0472">Membrane</keyword>
<dbReference type="PATRIC" id="fig|167539.5.peg.1021"/>
<evidence type="ECO:0000313" key="4">
    <source>
        <dbReference type="Proteomes" id="UP000001420"/>
    </source>
</evidence>
<dbReference type="EnsemblBacteria" id="AAQ00018">
    <property type="protein sequence ID" value="AAQ00018"/>
    <property type="gene ID" value="Pro_0973"/>
</dbReference>
<sequence>MIKKSTFLIIISFFLAMSLSFANPALASNASNSLITHMQQTLSFSVLNYEPKDPSTLQEPITDPNFNVMRKQELGKAKAIPLVVGILIIAVAAPIATWLYFSK</sequence>
<dbReference type="KEGG" id="pma:Pro_0973"/>
<dbReference type="eggNOG" id="ENOG5030VCY">
    <property type="taxonomic scope" value="Bacteria"/>
</dbReference>
<dbReference type="STRING" id="167539.Pro_0973"/>
<dbReference type="HOGENOM" id="CLU_2261278_0_0_3"/>
<keyword evidence="2" id="KW-0732">Signal</keyword>
<accession>Q7VBW9</accession>
<name>Q7VBW9_PROMA</name>
<evidence type="ECO:0000313" key="3">
    <source>
        <dbReference type="EMBL" id="AAQ00018.1"/>
    </source>
</evidence>
<keyword evidence="1" id="KW-0812">Transmembrane</keyword>
<reference evidence="3 4" key="1">
    <citation type="journal article" date="2003" name="Proc. Natl. Acad. Sci. U.S.A.">
        <title>Genome sequence of the cyanobacterium Prochlorococcus marinus SS120, a nearly minimal oxyphototrophic genome.</title>
        <authorList>
            <person name="Dufresne A."/>
            <person name="Salanoubat M."/>
            <person name="Partensky F."/>
            <person name="Artiguenave F."/>
            <person name="Axmann I.M."/>
            <person name="Barbe V."/>
            <person name="Duprat S."/>
            <person name="Galperin M.Y."/>
            <person name="Koonin E.V."/>
            <person name="Le Gall F."/>
            <person name="Makarova K.S."/>
            <person name="Ostrowski M."/>
            <person name="Oztas S."/>
            <person name="Robert C."/>
            <person name="Rogozin I.B."/>
            <person name="Scanlan D.J."/>
            <person name="Tandeau de Marsac N."/>
            <person name="Weissenbach J."/>
            <person name="Wincker P."/>
            <person name="Wolf Y.I."/>
            <person name="Hess W.R."/>
        </authorList>
    </citation>
    <scope>NUCLEOTIDE SEQUENCE [LARGE SCALE GENOMIC DNA]</scope>
    <source>
        <strain evidence="4">SARG / CCMP1375 / SS120</strain>
    </source>
</reference>
<feature type="signal peptide" evidence="2">
    <location>
        <begin position="1"/>
        <end position="27"/>
    </location>
</feature>
<evidence type="ECO:0000256" key="1">
    <source>
        <dbReference type="SAM" id="Phobius"/>
    </source>
</evidence>
<keyword evidence="4" id="KW-1185">Reference proteome</keyword>
<feature type="transmembrane region" description="Helical" evidence="1">
    <location>
        <begin position="79"/>
        <end position="101"/>
    </location>
</feature>
<protein>
    <recommendedName>
        <fullName evidence="5">Fusion glycoprotein F0</fullName>
    </recommendedName>
</protein>
<dbReference type="AlphaFoldDB" id="Q7VBW9"/>
<dbReference type="Proteomes" id="UP000001420">
    <property type="component" value="Chromosome"/>
</dbReference>